<dbReference type="EC" id="2.3.1.-" evidence="2"/>
<evidence type="ECO:0000259" key="1">
    <source>
        <dbReference type="PROSITE" id="PS51729"/>
    </source>
</evidence>
<dbReference type="RefSeq" id="WP_379012674.1">
    <property type="nucleotide sequence ID" value="NZ_JBHSDC010000003.1"/>
</dbReference>
<dbReference type="CDD" id="cd04301">
    <property type="entry name" value="NAT_SF"/>
    <property type="match status" value="1"/>
</dbReference>
<keyword evidence="3" id="KW-1185">Reference proteome</keyword>
<gene>
    <name evidence="2" type="ORF">ACFOW1_05240</name>
</gene>
<dbReference type="Gene3D" id="3.40.630.30">
    <property type="match status" value="1"/>
</dbReference>
<sequence>MDILQKDDGKKGAFYIQEGDTILAEMTYVWAGTSKFIIDHTEVSETLGGKGIGKQLVHKAVEFAREKHVKIMPLCPFAKAVFDKIEAYSNVLF</sequence>
<dbReference type="Proteomes" id="UP001595906">
    <property type="component" value="Unassembled WGS sequence"/>
</dbReference>
<dbReference type="InterPro" id="IPR031165">
    <property type="entry name" value="GNAT_YJDJ"/>
</dbReference>
<comment type="caution">
    <text evidence="2">The sequence shown here is derived from an EMBL/GenBank/DDBJ whole genome shotgun (WGS) entry which is preliminary data.</text>
</comment>
<protein>
    <submittedName>
        <fullName evidence="2">GNAT family N-acetyltransferase</fullName>
        <ecNumber evidence="2">2.3.1.-</ecNumber>
    </submittedName>
</protein>
<reference evidence="3" key="1">
    <citation type="journal article" date="2019" name="Int. J. Syst. Evol. Microbiol.">
        <title>The Global Catalogue of Microorganisms (GCM) 10K type strain sequencing project: providing services to taxonomists for standard genome sequencing and annotation.</title>
        <authorList>
            <consortium name="The Broad Institute Genomics Platform"/>
            <consortium name="The Broad Institute Genome Sequencing Center for Infectious Disease"/>
            <person name="Wu L."/>
            <person name="Ma J."/>
        </authorList>
    </citation>
    <scope>NUCLEOTIDE SEQUENCE [LARGE SCALE GENOMIC DNA]</scope>
    <source>
        <strain evidence="3">CECT 8010</strain>
    </source>
</reference>
<keyword evidence="2" id="KW-0808">Transferase</keyword>
<evidence type="ECO:0000313" key="2">
    <source>
        <dbReference type="EMBL" id="MFC4231284.1"/>
    </source>
</evidence>
<feature type="domain" description="N-acetyltransferase" evidence="1">
    <location>
        <begin position="6"/>
        <end position="93"/>
    </location>
</feature>
<dbReference type="PANTHER" id="PTHR31435">
    <property type="entry name" value="PROTEIN NATD1"/>
    <property type="match status" value="1"/>
</dbReference>
<dbReference type="InterPro" id="IPR045057">
    <property type="entry name" value="Gcn5-rel_NAT"/>
</dbReference>
<dbReference type="Pfam" id="PF14542">
    <property type="entry name" value="Acetyltransf_CG"/>
    <property type="match status" value="1"/>
</dbReference>
<evidence type="ECO:0000313" key="3">
    <source>
        <dbReference type="Proteomes" id="UP001595906"/>
    </source>
</evidence>
<name>A0ABV8PWE8_9BACT</name>
<dbReference type="PANTHER" id="PTHR31435:SF10">
    <property type="entry name" value="BSR4717 PROTEIN"/>
    <property type="match status" value="1"/>
</dbReference>
<dbReference type="GO" id="GO:0016746">
    <property type="term" value="F:acyltransferase activity"/>
    <property type="evidence" value="ECO:0007669"/>
    <property type="project" value="UniProtKB-KW"/>
</dbReference>
<dbReference type="EMBL" id="JBHSDC010000003">
    <property type="protein sequence ID" value="MFC4231284.1"/>
    <property type="molecule type" value="Genomic_DNA"/>
</dbReference>
<dbReference type="PROSITE" id="PS51729">
    <property type="entry name" value="GNAT_YJDJ"/>
    <property type="match status" value="1"/>
</dbReference>
<dbReference type="SUPFAM" id="SSF55729">
    <property type="entry name" value="Acyl-CoA N-acyltransferases (Nat)"/>
    <property type="match status" value="1"/>
</dbReference>
<dbReference type="InterPro" id="IPR016181">
    <property type="entry name" value="Acyl_CoA_acyltransferase"/>
</dbReference>
<accession>A0ABV8PWE8</accession>
<organism evidence="2 3">
    <name type="scientific">Parasediminibacterium paludis</name>
    <dbReference type="NCBI Taxonomy" id="908966"/>
    <lineage>
        <taxon>Bacteria</taxon>
        <taxon>Pseudomonadati</taxon>
        <taxon>Bacteroidota</taxon>
        <taxon>Chitinophagia</taxon>
        <taxon>Chitinophagales</taxon>
        <taxon>Chitinophagaceae</taxon>
        <taxon>Parasediminibacterium</taxon>
    </lineage>
</organism>
<keyword evidence="2" id="KW-0012">Acyltransferase</keyword>
<proteinExistence type="predicted"/>